<gene>
    <name evidence="1" type="ORF">HPB49_016391</name>
</gene>
<protein>
    <submittedName>
        <fullName evidence="1">Uncharacterized protein</fullName>
    </submittedName>
</protein>
<organism evidence="1 2">
    <name type="scientific">Dermacentor silvarum</name>
    <name type="common">Tick</name>
    <dbReference type="NCBI Taxonomy" id="543639"/>
    <lineage>
        <taxon>Eukaryota</taxon>
        <taxon>Metazoa</taxon>
        <taxon>Ecdysozoa</taxon>
        <taxon>Arthropoda</taxon>
        <taxon>Chelicerata</taxon>
        <taxon>Arachnida</taxon>
        <taxon>Acari</taxon>
        <taxon>Parasitiformes</taxon>
        <taxon>Ixodida</taxon>
        <taxon>Ixodoidea</taxon>
        <taxon>Ixodidae</taxon>
        <taxon>Rhipicephalinae</taxon>
        <taxon>Dermacentor</taxon>
    </lineage>
</organism>
<reference evidence="1" key="1">
    <citation type="submission" date="2020-05" db="EMBL/GenBank/DDBJ databases">
        <title>Large-scale comparative analyses of tick genomes elucidate their genetic diversity and vector capacities.</title>
        <authorList>
            <person name="Jia N."/>
            <person name="Wang J."/>
            <person name="Shi W."/>
            <person name="Du L."/>
            <person name="Sun Y."/>
            <person name="Zhan W."/>
            <person name="Jiang J."/>
            <person name="Wang Q."/>
            <person name="Zhang B."/>
            <person name="Ji P."/>
            <person name="Sakyi L.B."/>
            <person name="Cui X."/>
            <person name="Yuan T."/>
            <person name="Jiang B."/>
            <person name="Yang W."/>
            <person name="Lam T.T.-Y."/>
            <person name="Chang Q."/>
            <person name="Ding S."/>
            <person name="Wang X."/>
            <person name="Zhu J."/>
            <person name="Ruan X."/>
            <person name="Zhao L."/>
            <person name="Wei J."/>
            <person name="Que T."/>
            <person name="Du C."/>
            <person name="Cheng J."/>
            <person name="Dai P."/>
            <person name="Han X."/>
            <person name="Huang E."/>
            <person name="Gao Y."/>
            <person name="Liu J."/>
            <person name="Shao H."/>
            <person name="Ye R."/>
            <person name="Li L."/>
            <person name="Wei W."/>
            <person name="Wang X."/>
            <person name="Wang C."/>
            <person name="Yang T."/>
            <person name="Huo Q."/>
            <person name="Li W."/>
            <person name="Guo W."/>
            <person name="Chen H."/>
            <person name="Zhou L."/>
            <person name="Ni X."/>
            <person name="Tian J."/>
            <person name="Zhou Y."/>
            <person name="Sheng Y."/>
            <person name="Liu T."/>
            <person name="Pan Y."/>
            <person name="Xia L."/>
            <person name="Li J."/>
            <person name="Zhao F."/>
            <person name="Cao W."/>
        </authorList>
    </citation>
    <scope>NUCLEOTIDE SEQUENCE</scope>
    <source>
        <strain evidence="1">Dsil-2018</strain>
    </source>
</reference>
<dbReference type="EMBL" id="CM023471">
    <property type="protein sequence ID" value="KAH7966445.1"/>
    <property type="molecule type" value="Genomic_DNA"/>
</dbReference>
<evidence type="ECO:0000313" key="2">
    <source>
        <dbReference type="Proteomes" id="UP000821865"/>
    </source>
</evidence>
<name>A0ACB8DEH8_DERSI</name>
<proteinExistence type="predicted"/>
<dbReference type="Proteomes" id="UP000821865">
    <property type="component" value="Chromosome 2"/>
</dbReference>
<evidence type="ECO:0000313" key="1">
    <source>
        <dbReference type="EMBL" id="KAH7966445.1"/>
    </source>
</evidence>
<sequence length="749" mass="81031">MEPRIQGSAGKAAAEPPRSIATSPSGVVVWPTAPKGHESAAVPPLLRHTAARRSQSKSARQNQHHTDSPSSSATTSATAVDGGAHASDAAPVTETSDGAKPGDIKPPQSATIKSAETRNGVIGCRKARAKSYRPASPAANRLLFGKRVTTEEGTAASGRPPRSPPLIPAETSGDKEEAGPGVPACAPVIAPVIATASLRRPMFKTTASTVFSTVGSLKRGASFDAGALASESPAATDDIESATTRRKSSVRFGVTTIREISHVTASLIEHHRQMVALFVVGFLCMLISIGGVLLFFVLSQGTVHYLGACATLGCKRAVGDLERLIDVSIDPCHDFYGHVCHRWLNHYDAGYIEKAARDLLRNLNSSLMRTLLDIRLVRMQKTAMRLRISCGISLAQKCCENSSAELHLYLKTLLSAVSEMLPKNEPRRSLNASDIADIDAYVRPLMVAPINEQSYTISVFDSLHRLISSDQWQAAINTALPNTSRLSEHSRVIVTNVDAIMKLLDYFGSYKDKGVVYVYVQVLMEAMRFDYLRRRSADGPNGAVRTCLRATWSALSGAKDVVASKFFRAHKAMARAVFERVLNSVLQDAESSPWMGDLIKRNAKVTLGGVSLRSFAAAMSNVPASEDTGVSGVSASSAPSEFPGLFMDLRRARQNRFLEDPPLLRVDIDKYGSDDFLFFESRVVYDVVSNSLRVPEAVRREPILYPEDVPLEFALGTLGMLMARELLRAAVPNTMPSLWTSQEQVSGSH</sequence>
<accession>A0ACB8DEH8</accession>
<comment type="caution">
    <text evidence="1">The sequence shown here is derived from an EMBL/GenBank/DDBJ whole genome shotgun (WGS) entry which is preliminary data.</text>
</comment>
<keyword evidence="2" id="KW-1185">Reference proteome</keyword>